<dbReference type="SUPFAM" id="SSF49764">
    <property type="entry name" value="HSP20-like chaperones"/>
    <property type="match status" value="1"/>
</dbReference>
<dbReference type="AlphaFoldDB" id="A0A0G0RD82"/>
<dbReference type="InterPro" id="IPR008978">
    <property type="entry name" value="HSP20-like_chaperone"/>
</dbReference>
<organism evidence="2 3">
    <name type="scientific">Candidatus Woesebacteria bacterium GW2011_GWA1_39_21</name>
    <dbReference type="NCBI Taxonomy" id="1618550"/>
    <lineage>
        <taxon>Bacteria</taxon>
        <taxon>Candidatus Woeseibacteriota</taxon>
    </lineage>
</organism>
<dbReference type="Gene3D" id="2.60.40.790">
    <property type="match status" value="1"/>
</dbReference>
<dbReference type="STRING" id="1618550.UT39_C0005G0047"/>
<gene>
    <name evidence="2" type="ORF">UT39_C0005G0047</name>
</gene>
<keyword evidence="2" id="KW-0346">Stress response</keyword>
<dbReference type="CDD" id="cd06464">
    <property type="entry name" value="ACD_sHsps-like"/>
    <property type="match status" value="1"/>
</dbReference>
<feature type="domain" description="SHSP" evidence="1">
    <location>
        <begin position="49"/>
        <end position="101"/>
    </location>
</feature>
<sequence>MSANVYRKVVKIIMADIVKRDPLRSFLSLPRWMEDFDDLSFSSQRGLKVHETDKHIIVEAVVAGVPASDVDVHIDDGVLTIKAEKSEESKKKDSYISSSFQYYYTCALTGDNGTKLMLKWKMV</sequence>
<name>A0A0G0RD82_9BACT</name>
<evidence type="ECO:0000259" key="1">
    <source>
        <dbReference type="Pfam" id="PF00011"/>
    </source>
</evidence>
<dbReference type="Pfam" id="PF00011">
    <property type="entry name" value="HSP20"/>
    <property type="match status" value="1"/>
</dbReference>
<evidence type="ECO:0000313" key="3">
    <source>
        <dbReference type="Proteomes" id="UP000034246"/>
    </source>
</evidence>
<dbReference type="InterPro" id="IPR002068">
    <property type="entry name" value="A-crystallin/Hsp20_dom"/>
</dbReference>
<evidence type="ECO:0000313" key="2">
    <source>
        <dbReference type="EMBL" id="KKR11612.1"/>
    </source>
</evidence>
<protein>
    <submittedName>
        <fullName evidence="2">Putative molecular chaperone small heat shock protein, hsp20 family</fullName>
    </submittedName>
</protein>
<dbReference type="EMBL" id="LBWP01000005">
    <property type="protein sequence ID" value="KKR11612.1"/>
    <property type="molecule type" value="Genomic_DNA"/>
</dbReference>
<comment type="caution">
    <text evidence="2">The sequence shown here is derived from an EMBL/GenBank/DDBJ whole genome shotgun (WGS) entry which is preliminary data.</text>
</comment>
<reference evidence="2 3" key="1">
    <citation type="journal article" date="2015" name="Nature">
        <title>rRNA introns, odd ribosomes, and small enigmatic genomes across a large radiation of phyla.</title>
        <authorList>
            <person name="Brown C.T."/>
            <person name="Hug L.A."/>
            <person name="Thomas B.C."/>
            <person name="Sharon I."/>
            <person name="Castelle C.J."/>
            <person name="Singh A."/>
            <person name="Wilkins M.J."/>
            <person name="Williams K.H."/>
            <person name="Banfield J.F."/>
        </authorList>
    </citation>
    <scope>NUCLEOTIDE SEQUENCE [LARGE SCALE GENOMIC DNA]</scope>
</reference>
<accession>A0A0G0RD82</accession>
<proteinExistence type="predicted"/>
<dbReference type="Proteomes" id="UP000034246">
    <property type="component" value="Unassembled WGS sequence"/>
</dbReference>